<proteinExistence type="predicted"/>
<evidence type="ECO:0000313" key="3">
    <source>
        <dbReference type="EMBL" id="AES75728.1"/>
    </source>
</evidence>
<dbReference type="EMBL" id="CM001222">
    <property type="protein sequence ID" value="AES75728.1"/>
    <property type="molecule type" value="Genomic_DNA"/>
</dbReference>
<evidence type="ECO:0000313" key="4">
    <source>
        <dbReference type="EMBL" id="RHN51636.1"/>
    </source>
</evidence>
<dbReference type="PaxDb" id="3880-AES75728"/>
<feature type="transmembrane region" description="Helical" evidence="1">
    <location>
        <begin position="7"/>
        <end position="27"/>
    </location>
</feature>
<keyword evidence="6" id="KW-1185">Reference proteome</keyword>
<reference evidence="7" key="4">
    <citation type="journal article" date="2018" name="Nat. Plants">
        <title>Whole-genome landscape of Medicago truncatula symbiotic genes.</title>
        <authorList>
            <person name="Pecrix Y."/>
            <person name="Staton S.E."/>
            <person name="Sallet E."/>
            <person name="Lelandais-Briere C."/>
            <person name="Moreau S."/>
            <person name="Carrere S."/>
            <person name="Blein T."/>
            <person name="Jardinaud M.F."/>
            <person name="Latrasse D."/>
            <person name="Zouine M."/>
            <person name="Zahm M."/>
            <person name="Kreplak J."/>
            <person name="Mayjonade B."/>
            <person name="Satge C."/>
            <person name="Perez M."/>
            <person name="Cauet S."/>
            <person name="Marande W."/>
            <person name="Chantry-Darmon C."/>
            <person name="Lopez-Roques C."/>
            <person name="Bouchez O."/>
            <person name="Berard A."/>
            <person name="Debelle F."/>
            <person name="Munos S."/>
            <person name="Bendahmane A."/>
            <person name="Berges H."/>
            <person name="Niebel A."/>
            <person name="Buitink J."/>
            <person name="Frugier F."/>
            <person name="Benhamed M."/>
            <person name="Crespi M."/>
            <person name="Gouzy J."/>
            <person name="Gamas P."/>
        </authorList>
    </citation>
    <scope>NUCLEOTIDE SEQUENCE [LARGE SCALE GENOMIC DNA]</scope>
    <source>
        <strain evidence="7">cv. Jemalong A17</strain>
    </source>
</reference>
<dbReference type="Gramene" id="rna36114">
    <property type="protein sequence ID" value="RHN51636.1"/>
    <property type="gene ID" value="gene36114"/>
</dbReference>
<dbReference type="HOGENOM" id="CLU_181053_5_0_1"/>
<reference evidence="4" key="5">
    <citation type="journal article" date="2018" name="Nat. Plants">
        <title>Whole-genome landscape of Medicago truncatula symbiotic genes.</title>
        <authorList>
            <person name="Pecrix Y."/>
            <person name="Gamas P."/>
            <person name="Carrere S."/>
        </authorList>
    </citation>
    <scope>NUCLEOTIDE SEQUENCE</scope>
    <source>
        <tissue evidence="4">Leaves</tissue>
    </source>
</reference>
<dbReference type="EMBL" id="PSQE01000006">
    <property type="protein sequence ID" value="RHN51636.1"/>
    <property type="molecule type" value="Genomic_DNA"/>
</dbReference>
<dbReference type="InterPro" id="IPR009810">
    <property type="entry name" value="Nodulin_late_dom"/>
</dbReference>
<evidence type="ECO:0000313" key="7">
    <source>
        <dbReference type="Proteomes" id="UP000265566"/>
    </source>
</evidence>
<dbReference type="GO" id="GO:0046872">
    <property type="term" value="F:metal ion binding"/>
    <property type="evidence" value="ECO:0007669"/>
    <property type="project" value="InterPro"/>
</dbReference>
<evidence type="ECO:0000313" key="6">
    <source>
        <dbReference type="Proteomes" id="UP000002051"/>
    </source>
</evidence>
<gene>
    <name evidence="3" type="ordered locus">MTR_6g055700</name>
    <name evidence="4" type="ORF">MtrunA17_Chr6g0470911</name>
</gene>
<evidence type="ECO:0000256" key="1">
    <source>
        <dbReference type="SAM" id="Phobius"/>
    </source>
</evidence>
<dbReference type="Proteomes" id="UP000265566">
    <property type="component" value="Chromosome 6"/>
</dbReference>
<keyword evidence="1" id="KW-1133">Transmembrane helix</keyword>
<reference evidence="3 6" key="1">
    <citation type="journal article" date="2011" name="Nature">
        <title>The Medicago genome provides insight into the evolution of rhizobial symbioses.</title>
        <authorList>
            <person name="Young N.D."/>
            <person name="Debelle F."/>
            <person name="Oldroyd G.E."/>
            <person name="Geurts R."/>
            <person name="Cannon S.B."/>
            <person name="Udvardi M.K."/>
            <person name="Benedito V.A."/>
            <person name="Mayer K.F."/>
            <person name="Gouzy J."/>
            <person name="Schoof H."/>
            <person name="Van de Peer Y."/>
            <person name="Proost S."/>
            <person name="Cook D.R."/>
            <person name="Meyers B.C."/>
            <person name="Spannagl M."/>
            <person name="Cheung F."/>
            <person name="De Mita S."/>
            <person name="Krishnakumar V."/>
            <person name="Gundlach H."/>
            <person name="Zhou S."/>
            <person name="Mudge J."/>
            <person name="Bharti A.K."/>
            <person name="Murray J.D."/>
            <person name="Naoumkina M.A."/>
            <person name="Rosen B."/>
            <person name="Silverstein K.A."/>
            <person name="Tang H."/>
            <person name="Rombauts S."/>
            <person name="Zhao P.X."/>
            <person name="Zhou P."/>
            <person name="Barbe V."/>
            <person name="Bardou P."/>
            <person name="Bechner M."/>
            <person name="Bellec A."/>
            <person name="Berger A."/>
            <person name="Berges H."/>
            <person name="Bidwell S."/>
            <person name="Bisseling T."/>
            <person name="Choisne N."/>
            <person name="Couloux A."/>
            <person name="Denny R."/>
            <person name="Deshpande S."/>
            <person name="Dai X."/>
            <person name="Doyle J.J."/>
            <person name="Dudez A.M."/>
            <person name="Farmer A.D."/>
            <person name="Fouteau S."/>
            <person name="Franken C."/>
            <person name="Gibelin C."/>
            <person name="Gish J."/>
            <person name="Goldstein S."/>
            <person name="Gonzalez A.J."/>
            <person name="Green P.J."/>
            <person name="Hallab A."/>
            <person name="Hartog M."/>
            <person name="Hua A."/>
            <person name="Humphray S.J."/>
            <person name="Jeong D.H."/>
            <person name="Jing Y."/>
            <person name="Jocker A."/>
            <person name="Kenton S.M."/>
            <person name="Kim D.J."/>
            <person name="Klee K."/>
            <person name="Lai H."/>
            <person name="Lang C."/>
            <person name="Lin S."/>
            <person name="Macmil S.L."/>
            <person name="Magdelenat G."/>
            <person name="Matthews L."/>
            <person name="McCorrison J."/>
            <person name="Monaghan E.L."/>
            <person name="Mun J.H."/>
            <person name="Najar F.Z."/>
            <person name="Nicholson C."/>
            <person name="Noirot C."/>
            <person name="O'Bleness M."/>
            <person name="Paule C.R."/>
            <person name="Poulain J."/>
            <person name="Prion F."/>
            <person name="Qin B."/>
            <person name="Qu C."/>
            <person name="Retzel E.F."/>
            <person name="Riddle C."/>
            <person name="Sallet E."/>
            <person name="Samain S."/>
            <person name="Samson N."/>
            <person name="Sanders I."/>
            <person name="Saurat O."/>
            <person name="Scarpelli C."/>
            <person name="Schiex T."/>
            <person name="Segurens B."/>
            <person name="Severin A.J."/>
            <person name="Sherrier D.J."/>
            <person name="Shi R."/>
            <person name="Sims S."/>
            <person name="Singer S.R."/>
            <person name="Sinharoy S."/>
            <person name="Sterck L."/>
            <person name="Viollet A."/>
            <person name="Wang B.B."/>
            <person name="Wang K."/>
            <person name="Wang M."/>
            <person name="Wang X."/>
            <person name="Warfsmann J."/>
            <person name="Weissenbach J."/>
            <person name="White D.D."/>
            <person name="White J.D."/>
            <person name="Wiley G.B."/>
            <person name="Wincker P."/>
            <person name="Xing Y."/>
            <person name="Yang L."/>
            <person name="Yao Z."/>
            <person name="Ying F."/>
            <person name="Zhai J."/>
            <person name="Zhou L."/>
            <person name="Zuber A."/>
            <person name="Denarie J."/>
            <person name="Dixon R.A."/>
            <person name="May G.D."/>
            <person name="Schwartz D.C."/>
            <person name="Rogers J."/>
            <person name="Quetier F."/>
            <person name="Town C.D."/>
            <person name="Roe B.A."/>
        </authorList>
    </citation>
    <scope>NUCLEOTIDE SEQUENCE [LARGE SCALE GENOMIC DNA]</scope>
    <source>
        <strain evidence="3">A17</strain>
        <strain evidence="5 6">cv. Jemalong A17</strain>
    </source>
</reference>
<protein>
    <submittedName>
        <fullName evidence="3">Nodule Cysteine-Rich (NCR) secreted peptide</fullName>
    </submittedName>
    <submittedName>
        <fullName evidence="4">Putative Late nodulin</fullName>
    </submittedName>
</protein>
<dbReference type="AlphaFoldDB" id="G7KM16"/>
<accession>G7KM16</accession>
<dbReference type="Proteomes" id="UP000002051">
    <property type="component" value="Chromosome 6"/>
</dbReference>
<evidence type="ECO:0000313" key="5">
    <source>
        <dbReference type="EnsemblPlants" id="AES75728"/>
    </source>
</evidence>
<dbReference type="EnsemblPlants" id="AES75728">
    <property type="protein sequence ID" value="AES75728"/>
    <property type="gene ID" value="MTR_6g055700"/>
</dbReference>
<keyword evidence="1" id="KW-0812">Transmembrane</keyword>
<organism evidence="3 6">
    <name type="scientific">Medicago truncatula</name>
    <name type="common">Barrel medic</name>
    <name type="synonym">Medicago tribuloides</name>
    <dbReference type="NCBI Taxonomy" id="3880"/>
    <lineage>
        <taxon>Eukaryota</taxon>
        <taxon>Viridiplantae</taxon>
        <taxon>Streptophyta</taxon>
        <taxon>Embryophyta</taxon>
        <taxon>Tracheophyta</taxon>
        <taxon>Spermatophyta</taxon>
        <taxon>Magnoliopsida</taxon>
        <taxon>eudicotyledons</taxon>
        <taxon>Gunneridae</taxon>
        <taxon>Pentapetalae</taxon>
        <taxon>rosids</taxon>
        <taxon>fabids</taxon>
        <taxon>Fabales</taxon>
        <taxon>Fabaceae</taxon>
        <taxon>Papilionoideae</taxon>
        <taxon>50 kb inversion clade</taxon>
        <taxon>NPAAA clade</taxon>
        <taxon>Hologalegina</taxon>
        <taxon>IRL clade</taxon>
        <taxon>Trifolieae</taxon>
        <taxon>Medicago</taxon>
    </lineage>
</organism>
<name>G7KM16_MEDTR</name>
<keyword evidence="1" id="KW-0472">Membrane</keyword>
<feature type="domain" description="Late nodulin" evidence="2">
    <location>
        <begin position="1"/>
        <end position="48"/>
    </location>
</feature>
<evidence type="ECO:0000259" key="2">
    <source>
        <dbReference type="Pfam" id="PF07127"/>
    </source>
</evidence>
<dbReference type="Pfam" id="PF07127">
    <property type="entry name" value="Nodulin_late"/>
    <property type="match status" value="1"/>
</dbReference>
<reference evidence="3 6" key="2">
    <citation type="journal article" date="2014" name="BMC Genomics">
        <title>An improved genome release (version Mt4.0) for the model legume Medicago truncatula.</title>
        <authorList>
            <person name="Tang H."/>
            <person name="Krishnakumar V."/>
            <person name="Bidwell S."/>
            <person name="Rosen B."/>
            <person name="Chan A."/>
            <person name="Zhou S."/>
            <person name="Gentzbittel L."/>
            <person name="Childs K.L."/>
            <person name="Yandell M."/>
            <person name="Gundlach H."/>
            <person name="Mayer K.F."/>
            <person name="Schwartz D.C."/>
            <person name="Town C.D."/>
        </authorList>
    </citation>
    <scope>GENOME REANNOTATION</scope>
    <source>
        <strain evidence="5 6">cv. Jemalong A17</strain>
    </source>
</reference>
<reference evidence="5" key="3">
    <citation type="submission" date="2015-04" db="UniProtKB">
        <authorList>
            <consortium name="EnsemblPlants"/>
        </authorList>
    </citation>
    <scope>IDENTIFICATION</scope>
    <source>
        <strain evidence="5">cv. Jemalong A17</strain>
    </source>
</reference>
<sequence length="71" mass="7988">MDKIAKFLYVMLILISPFIVAMSNGTICDGDHDCSRNVCSHPQQVWCIFITRVVPRLRRMGLCSCSSKLAP</sequence>